<evidence type="ECO:0000313" key="2">
    <source>
        <dbReference type="Proteomes" id="UP000291084"/>
    </source>
</evidence>
<proteinExistence type="predicted"/>
<name>A0A0S3S9Y0_PHAAN</name>
<evidence type="ECO:0000313" key="1">
    <source>
        <dbReference type="EMBL" id="BAT89676.1"/>
    </source>
</evidence>
<accession>A0A0S3S9Y0</accession>
<organism evidence="1 2">
    <name type="scientific">Vigna angularis var. angularis</name>
    <dbReference type="NCBI Taxonomy" id="157739"/>
    <lineage>
        <taxon>Eukaryota</taxon>
        <taxon>Viridiplantae</taxon>
        <taxon>Streptophyta</taxon>
        <taxon>Embryophyta</taxon>
        <taxon>Tracheophyta</taxon>
        <taxon>Spermatophyta</taxon>
        <taxon>Magnoliopsida</taxon>
        <taxon>eudicotyledons</taxon>
        <taxon>Gunneridae</taxon>
        <taxon>Pentapetalae</taxon>
        <taxon>rosids</taxon>
        <taxon>fabids</taxon>
        <taxon>Fabales</taxon>
        <taxon>Fabaceae</taxon>
        <taxon>Papilionoideae</taxon>
        <taxon>50 kb inversion clade</taxon>
        <taxon>NPAAA clade</taxon>
        <taxon>indigoferoid/millettioid clade</taxon>
        <taxon>Phaseoleae</taxon>
        <taxon>Vigna</taxon>
    </lineage>
</organism>
<protein>
    <submittedName>
        <fullName evidence="1">Uncharacterized protein</fullName>
    </submittedName>
</protein>
<dbReference type="AlphaFoldDB" id="A0A0S3S9Y0"/>
<keyword evidence="2" id="KW-1185">Reference proteome</keyword>
<dbReference type="Proteomes" id="UP000291084">
    <property type="component" value="Chromosome 6"/>
</dbReference>
<dbReference type="EMBL" id="AP015039">
    <property type="protein sequence ID" value="BAT89676.1"/>
    <property type="molecule type" value="Genomic_DNA"/>
</dbReference>
<reference evidence="1 2" key="1">
    <citation type="journal article" date="2015" name="Sci. Rep.">
        <title>The power of single molecule real-time sequencing technology in the de novo assembly of a eukaryotic genome.</title>
        <authorList>
            <person name="Sakai H."/>
            <person name="Naito K."/>
            <person name="Ogiso-Tanaka E."/>
            <person name="Takahashi Y."/>
            <person name="Iseki K."/>
            <person name="Muto C."/>
            <person name="Satou K."/>
            <person name="Teruya K."/>
            <person name="Shiroma A."/>
            <person name="Shimoji M."/>
            <person name="Hirano T."/>
            <person name="Itoh T."/>
            <person name="Kaga A."/>
            <person name="Tomooka N."/>
        </authorList>
    </citation>
    <scope>NUCLEOTIDE SEQUENCE [LARGE SCALE GENOMIC DNA]</scope>
    <source>
        <strain evidence="2">cv. Shumari</strain>
    </source>
</reference>
<sequence length="88" mass="9792">MIGRAWINVFDQLLGEWKYIKINNFVFVTDGKAVQLDIKLRVANFWIEGACKEGGRGSGMWDAFSHIEAPRQGAVMTLTDGGGSRMTI</sequence>
<gene>
    <name evidence="1" type="primary">Vigan.06G069500</name>
    <name evidence="1" type="ORF">VIGAN_06069500</name>
</gene>